<evidence type="ECO:0000313" key="2">
    <source>
        <dbReference type="EMBL" id="MFC6197733.1"/>
    </source>
</evidence>
<name>A0ABW1S950_9PROT</name>
<evidence type="ECO:0000313" key="3">
    <source>
        <dbReference type="Proteomes" id="UP001596303"/>
    </source>
</evidence>
<keyword evidence="3" id="KW-1185">Reference proteome</keyword>
<sequence length="363" mass="40401">MAQTGTSSISNPIEAIAAFTRNQIDGDIATVFGLLAILVLAIVGLGFVGLQILRLSRALYLKAAYRNMKADKTPGNKILVGTVRGTGGGRARRHVLMALQQHLPDFNFRSAFYMNSAPLRVESTEYALSSQDRKTLSEAFEQSAADLIVWGVASSKPDTVRLCFSTPALLKGEDPSGFFAFDIHQSPKDWHDDMYRAIAYVAGRRLRPSIGTPSAYKADRLEPMLDAMIHLLESRDVLSGQALVQLEDDFSAGALHVGELITSQTWLEKSAECRQRVLEKLSLAENPLRWSQAKIDLGRAMIGLCDQKFDQIKLQEGMTHIREGIDATKFDRRMQLAEIGFQSLKRGEEILATRRRFSIRWSV</sequence>
<keyword evidence="1" id="KW-0472">Membrane</keyword>
<evidence type="ECO:0000256" key="1">
    <source>
        <dbReference type="SAM" id="Phobius"/>
    </source>
</evidence>
<gene>
    <name evidence="2" type="ORF">ACFQDM_06565</name>
</gene>
<keyword evidence="1" id="KW-1133">Transmembrane helix</keyword>
<dbReference type="Proteomes" id="UP001596303">
    <property type="component" value="Unassembled WGS sequence"/>
</dbReference>
<protein>
    <submittedName>
        <fullName evidence="2">Uncharacterized protein</fullName>
    </submittedName>
</protein>
<keyword evidence="1" id="KW-0812">Transmembrane</keyword>
<proteinExistence type="predicted"/>
<dbReference type="RefSeq" id="WP_377377050.1">
    <property type="nucleotide sequence ID" value="NZ_JBHSSW010000005.1"/>
</dbReference>
<reference evidence="3" key="1">
    <citation type="journal article" date="2019" name="Int. J. Syst. Evol. Microbiol.">
        <title>The Global Catalogue of Microorganisms (GCM) 10K type strain sequencing project: providing services to taxonomists for standard genome sequencing and annotation.</title>
        <authorList>
            <consortium name="The Broad Institute Genomics Platform"/>
            <consortium name="The Broad Institute Genome Sequencing Center for Infectious Disease"/>
            <person name="Wu L."/>
            <person name="Ma J."/>
        </authorList>
    </citation>
    <scope>NUCLEOTIDE SEQUENCE [LARGE SCALE GENOMIC DNA]</scope>
    <source>
        <strain evidence="3">CGMCC-1.15741</strain>
    </source>
</reference>
<accession>A0ABW1S950</accession>
<dbReference type="EMBL" id="JBHSSW010000005">
    <property type="protein sequence ID" value="MFC6197733.1"/>
    <property type="molecule type" value="Genomic_DNA"/>
</dbReference>
<comment type="caution">
    <text evidence="2">The sequence shown here is derived from an EMBL/GenBank/DDBJ whole genome shotgun (WGS) entry which is preliminary data.</text>
</comment>
<organism evidence="2 3">
    <name type="scientific">Ponticaulis profundi</name>
    <dbReference type="NCBI Taxonomy" id="2665222"/>
    <lineage>
        <taxon>Bacteria</taxon>
        <taxon>Pseudomonadati</taxon>
        <taxon>Pseudomonadota</taxon>
        <taxon>Alphaproteobacteria</taxon>
        <taxon>Hyphomonadales</taxon>
        <taxon>Hyphomonadaceae</taxon>
        <taxon>Ponticaulis</taxon>
    </lineage>
</organism>
<feature type="transmembrane region" description="Helical" evidence="1">
    <location>
        <begin position="28"/>
        <end position="53"/>
    </location>
</feature>